<dbReference type="InterPro" id="IPR027417">
    <property type="entry name" value="P-loop_NTPase"/>
</dbReference>
<dbReference type="Proteomes" id="UP000271678">
    <property type="component" value="Unassembled WGS sequence"/>
</dbReference>
<organism evidence="2 3">
    <name type="scientific">Flexivirga caeni</name>
    <dbReference type="NCBI Taxonomy" id="2294115"/>
    <lineage>
        <taxon>Bacteria</taxon>
        <taxon>Bacillati</taxon>
        <taxon>Actinomycetota</taxon>
        <taxon>Actinomycetes</taxon>
        <taxon>Micrococcales</taxon>
        <taxon>Dermacoccaceae</taxon>
        <taxon>Flexivirga</taxon>
    </lineage>
</organism>
<evidence type="ECO:0000313" key="2">
    <source>
        <dbReference type="EMBL" id="RNI23964.1"/>
    </source>
</evidence>
<dbReference type="SUPFAM" id="SSF52540">
    <property type="entry name" value="P-loop containing nucleoside triphosphate hydrolases"/>
    <property type="match status" value="1"/>
</dbReference>
<evidence type="ECO:0000256" key="1">
    <source>
        <dbReference type="SAM" id="MobiDB-lite"/>
    </source>
</evidence>
<evidence type="ECO:0000313" key="3">
    <source>
        <dbReference type="Proteomes" id="UP000271678"/>
    </source>
</evidence>
<dbReference type="AlphaFoldDB" id="A0A3M9MEQ1"/>
<reference evidence="2 3" key="1">
    <citation type="submission" date="2018-11" db="EMBL/GenBank/DDBJ databases">
        <title>Draft genome of Simplicispira Flexivirga sp. BO-16.</title>
        <authorList>
            <person name="Im W.T."/>
        </authorList>
    </citation>
    <scope>NUCLEOTIDE SEQUENCE [LARGE SCALE GENOMIC DNA]</scope>
    <source>
        <strain evidence="2 3">BO-16</strain>
    </source>
</reference>
<proteinExistence type="predicted"/>
<gene>
    <name evidence="2" type="ORF">EFY87_06795</name>
</gene>
<dbReference type="Gene3D" id="3.40.50.300">
    <property type="entry name" value="P-loop containing nucleotide triphosphate hydrolases"/>
    <property type="match status" value="1"/>
</dbReference>
<keyword evidence="3" id="KW-1185">Reference proteome</keyword>
<comment type="caution">
    <text evidence="2">The sequence shown here is derived from an EMBL/GenBank/DDBJ whole genome shotgun (WGS) entry which is preliminary data.</text>
</comment>
<dbReference type="Pfam" id="PF13671">
    <property type="entry name" value="AAA_33"/>
    <property type="match status" value="1"/>
</dbReference>
<sequence>MARVRVRVPSGAPGCSSRAGRGPGRRTRSEGWTPLGNGVVVLSGPPCSGKSEVARLLSSHWSTTGRHCIEVDAVFTMLLPGSDRNSADRMLAYDAAHAVARALLDRGHTPILECTYSRRTQRAALVQAIADLPATPLWVVEFSVSPDEAVRRFRQSAAHRATDLTEHLVRERAATFPYTDRALRLRDDDASPATRAREISGWIHREPDPVDRNTWAAAGKD</sequence>
<accession>A0A3M9MEQ1</accession>
<feature type="region of interest" description="Disordered" evidence="1">
    <location>
        <begin position="1"/>
        <end position="36"/>
    </location>
</feature>
<name>A0A3M9MEQ1_9MICO</name>
<dbReference type="EMBL" id="RJJQ01000004">
    <property type="protein sequence ID" value="RNI23964.1"/>
    <property type="molecule type" value="Genomic_DNA"/>
</dbReference>
<protein>
    <submittedName>
        <fullName evidence="2">Uncharacterized protein</fullName>
    </submittedName>
</protein>